<accession>A0A1I1HZU3</accession>
<dbReference type="Gene3D" id="3.90.25.10">
    <property type="entry name" value="UDP-galactose 4-epimerase, domain 1"/>
    <property type="match status" value="1"/>
</dbReference>
<dbReference type="Pfam" id="PF05368">
    <property type="entry name" value="NmrA"/>
    <property type="match status" value="1"/>
</dbReference>
<dbReference type="RefSeq" id="WP_093823135.1">
    <property type="nucleotide sequence ID" value="NZ_FOLQ01000001.1"/>
</dbReference>
<organism evidence="2 3">
    <name type="scientific">Spirosoma endophyticum</name>
    <dbReference type="NCBI Taxonomy" id="662367"/>
    <lineage>
        <taxon>Bacteria</taxon>
        <taxon>Pseudomonadati</taxon>
        <taxon>Bacteroidota</taxon>
        <taxon>Cytophagia</taxon>
        <taxon>Cytophagales</taxon>
        <taxon>Cytophagaceae</taxon>
        <taxon>Spirosoma</taxon>
    </lineage>
</organism>
<dbReference type="Proteomes" id="UP000198598">
    <property type="component" value="Unassembled WGS sequence"/>
</dbReference>
<dbReference type="AlphaFoldDB" id="A0A1I1HZU3"/>
<dbReference type="EMBL" id="FOLQ01000001">
    <property type="protein sequence ID" value="SFC29597.1"/>
    <property type="molecule type" value="Genomic_DNA"/>
</dbReference>
<evidence type="ECO:0000313" key="3">
    <source>
        <dbReference type="Proteomes" id="UP000198598"/>
    </source>
</evidence>
<sequence length="296" mass="33313">MSNTAHPKILITGATGQVGSKTIDFLRSNKEIDLVAAVRSPEKAALYMAEGIETVTLDFDDERTHLPAFKGIDRVLIITGYTVDMLRQSKALLDNARKAGVQHVVHLGACGRDDTTVAHWAWHQLIERYIEWSGFSYTHLRPETFMQNLLSYGGKKAIEAGVIHAYVDNARLSWVDVEDVAQVAALALTHPELHSGKTYRLGYDAKNFDEIATLMTSIVGKSFRYEPLSPEVFLRAMQHAGAEMAYMNCVYDHWKRYAAGTIPGADDTFDNFPEITGRQPERWADFIEKHKAEFDY</sequence>
<dbReference type="InterPro" id="IPR051604">
    <property type="entry name" value="Ergot_Alk_Oxidoreductase"/>
</dbReference>
<reference evidence="2 3" key="1">
    <citation type="submission" date="2016-10" db="EMBL/GenBank/DDBJ databases">
        <authorList>
            <person name="de Groot N.N."/>
        </authorList>
    </citation>
    <scope>NUCLEOTIDE SEQUENCE [LARGE SCALE GENOMIC DNA]</scope>
    <source>
        <strain evidence="2 3">DSM 26130</strain>
    </source>
</reference>
<dbReference type="InterPro" id="IPR036291">
    <property type="entry name" value="NAD(P)-bd_dom_sf"/>
</dbReference>
<name>A0A1I1HZU3_9BACT</name>
<dbReference type="STRING" id="662367.SAMN05216167_101818"/>
<dbReference type="CDD" id="cd05269">
    <property type="entry name" value="TMR_SDR_a"/>
    <property type="match status" value="1"/>
</dbReference>
<dbReference type="InterPro" id="IPR008030">
    <property type="entry name" value="NmrA-like"/>
</dbReference>
<feature type="domain" description="NmrA-like" evidence="1">
    <location>
        <begin position="8"/>
        <end position="257"/>
    </location>
</feature>
<dbReference type="PANTHER" id="PTHR43162:SF1">
    <property type="entry name" value="PRESTALK A DIFFERENTIATION PROTEIN A"/>
    <property type="match status" value="1"/>
</dbReference>
<dbReference type="Gene3D" id="3.40.50.720">
    <property type="entry name" value="NAD(P)-binding Rossmann-like Domain"/>
    <property type="match status" value="1"/>
</dbReference>
<evidence type="ECO:0000313" key="2">
    <source>
        <dbReference type="EMBL" id="SFC29597.1"/>
    </source>
</evidence>
<keyword evidence="3" id="KW-1185">Reference proteome</keyword>
<dbReference type="PANTHER" id="PTHR43162">
    <property type="match status" value="1"/>
</dbReference>
<evidence type="ECO:0000259" key="1">
    <source>
        <dbReference type="Pfam" id="PF05368"/>
    </source>
</evidence>
<gene>
    <name evidence="2" type="ORF">SAMN05216167_101818</name>
</gene>
<dbReference type="OrthoDB" id="9780595at2"/>
<proteinExistence type="predicted"/>
<dbReference type="SUPFAM" id="SSF51735">
    <property type="entry name" value="NAD(P)-binding Rossmann-fold domains"/>
    <property type="match status" value="1"/>
</dbReference>
<protein>
    <submittedName>
        <fullName evidence="2">Uncharacterized conserved protein YbjT, contains NAD(P)-binding and DUF2867 domains</fullName>
    </submittedName>
</protein>